<name>A0A7R8WB50_9CRUS</name>
<dbReference type="AlphaFoldDB" id="A0A7R8WB50"/>
<reference evidence="1" key="1">
    <citation type="submission" date="2020-11" db="EMBL/GenBank/DDBJ databases">
        <authorList>
            <person name="Tran Van P."/>
        </authorList>
    </citation>
    <scope>NUCLEOTIDE SEQUENCE</scope>
</reference>
<dbReference type="OrthoDB" id="8173437at2759"/>
<proteinExistence type="predicted"/>
<dbReference type="EMBL" id="OB660625">
    <property type="protein sequence ID" value="CAD7225649.1"/>
    <property type="molecule type" value="Genomic_DNA"/>
</dbReference>
<accession>A0A7R8WB50</accession>
<sequence>MSLQQKRLSFEERDLVYRWLNDSTGGRSLIRSARLTTLNAYLIRNFTGECIEDLSWRVSSAQENVARLFFI</sequence>
<organism evidence="1">
    <name type="scientific">Cyprideis torosa</name>
    <dbReference type="NCBI Taxonomy" id="163714"/>
    <lineage>
        <taxon>Eukaryota</taxon>
        <taxon>Metazoa</taxon>
        <taxon>Ecdysozoa</taxon>
        <taxon>Arthropoda</taxon>
        <taxon>Crustacea</taxon>
        <taxon>Oligostraca</taxon>
        <taxon>Ostracoda</taxon>
        <taxon>Podocopa</taxon>
        <taxon>Podocopida</taxon>
        <taxon>Cytherocopina</taxon>
        <taxon>Cytheroidea</taxon>
        <taxon>Cytherideidae</taxon>
        <taxon>Cyprideis</taxon>
    </lineage>
</organism>
<protein>
    <submittedName>
        <fullName evidence="1">Uncharacterized protein</fullName>
    </submittedName>
</protein>
<evidence type="ECO:0000313" key="1">
    <source>
        <dbReference type="EMBL" id="CAD7225649.1"/>
    </source>
</evidence>
<gene>
    <name evidence="1" type="ORF">CTOB1V02_LOCUS3584</name>
</gene>